<dbReference type="WBParaSite" id="nRc.2.0.1.t38517-RA">
    <property type="protein sequence ID" value="nRc.2.0.1.t38517-RA"/>
    <property type="gene ID" value="nRc.2.0.1.g38517"/>
</dbReference>
<feature type="region of interest" description="Disordered" evidence="1">
    <location>
        <begin position="51"/>
        <end position="86"/>
    </location>
</feature>
<name>A0A915KKH3_ROMCU</name>
<sequence length="110" mass="12940">EGDLTSKTSTEHQSYPFKTKDGLEEYPYTWSMIKLRTMYDLIKHQLETMKDSAEKARLQKDAQADLPELSQNEQCDSDPDDIMINDNVDTLKDDWAKRSYKSHKTSEFNW</sequence>
<evidence type="ECO:0000313" key="3">
    <source>
        <dbReference type="WBParaSite" id="nRc.2.0.1.t38517-RA"/>
    </source>
</evidence>
<dbReference type="AlphaFoldDB" id="A0A915KKH3"/>
<feature type="compositionally biased region" description="Basic and acidic residues" evidence="1">
    <location>
        <begin position="51"/>
        <end position="63"/>
    </location>
</feature>
<keyword evidence="2" id="KW-1185">Reference proteome</keyword>
<evidence type="ECO:0000256" key="1">
    <source>
        <dbReference type="SAM" id="MobiDB-lite"/>
    </source>
</evidence>
<proteinExistence type="predicted"/>
<accession>A0A915KKH3</accession>
<protein>
    <submittedName>
        <fullName evidence="3">Uncharacterized protein</fullName>
    </submittedName>
</protein>
<evidence type="ECO:0000313" key="2">
    <source>
        <dbReference type="Proteomes" id="UP000887565"/>
    </source>
</evidence>
<organism evidence="2 3">
    <name type="scientific">Romanomermis culicivorax</name>
    <name type="common">Nematode worm</name>
    <dbReference type="NCBI Taxonomy" id="13658"/>
    <lineage>
        <taxon>Eukaryota</taxon>
        <taxon>Metazoa</taxon>
        <taxon>Ecdysozoa</taxon>
        <taxon>Nematoda</taxon>
        <taxon>Enoplea</taxon>
        <taxon>Dorylaimia</taxon>
        <taxon>Mermithida</taxon>
        <taxon>Mermithoidea</taxon>
        <taxon>Mermithidae</taxon>
        <taxon>Romanomermis</taxon>
    </lineage>
</organism>
<dbReference type="Proteomes" id="UP000887565">
    <property type="component" value="Unplaced"/>
</dbReference>
<reference evidence="3" key="1">
    <citation type="submission" date="2022-11" db="UniProtKB">
        <authorList>
            <consortium name="WormBaseParasite"/>
        </authorList>
    </citation>
    <scope>IDENTIFICATION</scope>
</reference>